<proteinExistence type="predicted"/>
<evidence type="ECO:0000313" key="2">
    <source>
        <dbReference type="Proteomes" id="UP000790709"/>
    </source>
</evidence>
<evidence type="ECO:0000313" key="1">
    <source>
        <dbReference type="EMBL" id="KAH7919910.1"/>
    </source>
</evidence>
<sequence length="308" mass="34415">MEFTFGGKYRPEEEIAIGGCGASLIKLDPAVPSSRNASLPLKQESKVYRMLVGGLGVPWIMWSDKQSDYNAMVINMLGPSVEDLFKMCHRHPLLKIVLLPTDLLISRLEFIHARDFLRRDVKLANFVTGTEQSAHLVNVIDTGAHIPYRQGDHHGVRTSLFVSLNAHEGIKCSWCDDLKSLAYMLTYFLRGTLPWRKTKGATVSATWDAIHAAKLAALPLLTAGLPAEFAVFFEYARGLEFGDLPDYEGLRELFRGLAGRVGVRYNGVSDWTLGPVRAGTRRFCEACNARREEMDASRREEVGGDVRR</sequence>
<name>A0ACB8B2Z6_9AGAM</name>
<accession>A0ACB8B2Z6</accession>
<dbReference type="EMBL" id="MU266619">
    <property type="protein sequence ID" value="KAH7919910.1"/>
    <property type="molecule type" value="Genomic_DNA"/>
</dbReference>
<reference evidence="1" key="1">
    <citation type="journal article" date="2021" name="New Phytol.">
        <title>Evolutionary innovations through gain and loss of genes in the ectomycorrhizal Boletales.</title>
        <authorList>
            <person name="Wu G."/>
            <person name="Miyauchi S."/>
            <person name="Morin E."/>
            <person name="Kuo A."/>
            <person name="Drula E."/>
            <person name="Varga T."/>
            <person name="Kohler A."/>
            <person name="Feng B."/>
            <person name="Cao Y."/>
            <person name="Lipzen A."/>
            <person name="Daum C."/>
            <person name="Hundley H."/>
            <person name="Pangilinan J."/>
            <person name="Johnson J."/>
            <person name="Barry K."/>
            <person name="LaButti K."/>
            <person name="Ng V."/>
            <person name="Ahrendt S."/>
            <person name="Min B."/>
            <person name="Choi I.G."/>
            <person name="Park H."/>
            <person name="Plett J.M."/>
            <person name="Magnuson J."/>
            <person name="Spatafora J.W."/>
            <person name="Nagy L.G."/>
            <person name="Henrissat B."/>
            <person name="Grigoriev I.V."/>
            <person name="Yang Z.L."/>
            <person name="Xu J."/>
            <person name="Martin F.M."/>
        </authorList>
    </citation>
    <scope>NUCLEOTIDE SEQUENCE</scope>
    <source>
        <strain evidence="1">KUC20120723A-06</strain>
    </source>
</reference>
<organism evidence="1 2">
    <name type="scientific">Leucogyrophana mollusca</name>
    <dbReference type="NCBI Taxonomy" id="85980"/>
    <lineage>
        <taxon>Eukaryota</taxon>
        <taxon>Fungi</taxon>
        <taxon>Dikarya</taxon>
        <taxon>Basidiomycota</taxon>
        <taxon>Agaricomycotina</taxon>
        <taxon>Agaricomycetes</taxon>
        <taxon>Agaricomycetidae</taxon>
        <taxon>Boletales</taxon>
        <taxon>Boletales incertae sedis</taxon>
        <taxon>Leucogyrophana</taxon>
    </lineage>
</organism>
<comment type="caution">
    <text evidence="1">The sequence shown here is derived from an EMBL/GenBank/DDBJ whole genome shotgun (WGS) entry which is preliminary data.</text>
</comment>
<keyword evidence="2" id="KW-1185">Reference proteome</keyword>
<protein>
    <submittedName>
        <fullName evidence="1">Uncharacterized protein</fullName>
    </submittedName>
</protein>
<dbReference type="Proteomes" id="UP000790709">
    <property type="component" value="Unassembled WGS sequence"/>
</dbReference>
<gene>
    <name evidence="1" type="ORF">BV22DRAFT_1107911</name>
</gene>